<evidence type="ECO:0000256" key="5">
    <source>
        <dbReference type="ARBA" id="ARBA00022723"/>
    </source>
</evidence>
<dbReference type="InterPro" id="IPR004843">
    <property type="entry name" value="Calcineurin-like_PHP"/>
</dbReference>
<evidence type="ECO:0000256" key="3">
    <source>
        <dbReference type="ARBA" id="ARBA00022519"/>
    </source>
</evidence>
<keyword evidence="13" id="KW-1185">Reference proteome</keyword>
<sequence length="275" mass="31170">MSPSNRSSSKGSSFLSNGAPTYLVADLHLQEERPETTQLFLDFVDGPAREASALYIMGDLFEAWIGDDAPGELGRRVARHLAELSGNGTELYFICGNRDFLVGDDFCREARMERLEEPHFLELEGDRILLLHGDTLCTDDESYQRFRRKVRDPAWQHKVLAKPAWFRRLLARLARWMSRRHTGSTEVSIMDVNAGAVTAAFRHHGVRRLIHGHTHRRAIHDLSIDQQHCQRIVLGDWHDTGSALRLNSGLTMLTVARDDHGKVELRLQETAAPLS</sequence>
<dbReference type="EMBL" id="QUZK01000014">
    <property type="protein sequence ID" value="RFF31942.1"/>
    <property type="molecule type" value="Genomic_DNA"/>
</dbReference>
<feature type="binding site" evidence="10">
    <location>
        <position position="178"/>
    </location>
    <ligand>
        <name>substrate</name>
    </ligand>
</feature>
<dbReference type="RefSeq" id="WP_116649600.1">
    <property type="nucleotide sequence ID" value="NZ_QUZK01000014.1"/>
</dbReference>
<feature type="domain" description="Calcineurin-like phosphoesterase" evidence="11">
    <location>
        <begin position="21"/>
        <end position="216"/>
    </location>
</feature>
<dbReference type="Pfam" id="PF00149">
    <property type="entry name" value="Metallophos"/>
    <property type="match status" value="1"/>
</dbReference>
<dbReference type="Proteomes" id="UP000260351">
    <property type="component" value="Unassembled WGS sequence"/>
</dbReference>
<dbReference type="UniPathway" id="UPA00359">
    <property type="reaction ID" value="UER00480"/>
</dbReference>
<feature type="binding site" evidence="10">
    <location>
        <position position="59"/>
    </location>
    <ligand>
        <name>Mn(2+)</name>
        <dbReference type="ChEBI" id="CHEBI:29035"/>
        <label>1</label>
    </ligand>
</feature>
<dbReference type="InterPro" id="IPR029052">
    <property type="entry name" value="Metallo-depent_PP-like"/>
</dbReference>
<evidence type="ECO:0000256" key="2">
    <source>
        <dbReference type="ARBA" id="ARBA00022516"/>
    </source>
</evidence>
<organism evidence="12 13">
    <name type="scientific">Wenzhouxiangella sediminis</name>
    <dbReference type="NCBI Taxonomy" id="1792836"/>
    <lineage>
        <taxon>Bacteria</taxon>
        <taxon>Pseudomonadati</taxon>
        <taxon>Pseudomonadota</taxon>
        <taxon>Gammaproteobacteria</taxon>
        <taxon>Chromatiales</taxon>
        <taxon>Wenzhouxiangellaceae</taxon>
        <taxon>Wenzhouxiangella</taxon>
    </lineage>
</organism>
<evidence type="ECO:0000259" key="11">
    <source>
        <dbReference type="Pfam" id="PF00149"/>
    </source>
</evidence>
<evidence type="ECO:0000256" key="7">
    <source>
        <dbReference type="ARBA" id="ARBA00023098"/>
    </source>
</evidence>
<dbReference type="OrthoDB" id="9783283at2"/>
<dbReference type="GO" id="GO:0005737">
    <property type="term" value="C:cytoplasm"/>
    <property type="evidence" value="ECO:0007669"/>
    <property type="project" value="InterPro"/>
</dbReference>
<feature type="binding site" evidence="10">
    <location>
        <position position="132"/>
    </location>
    <ligand>
        <name>Mn(2+)</name>
        <dbReference type="ChEBI" id="CHEBI:29035"/>
        <label>2</label>
    </ligand>
</feature>
<dbReference type="PANTHER" id="PTHR34990">
    <property type="entry name" value="UDP-2,3-DIACYLGLUCOSAMINE HYDROLASE-RELATED"/>
    <property type="match status" value="1"/>
</dbReference>
<evidence type="ECO:0000256" key="1">
    <source>
        <dbReference type="ARBA" id="ARBA00022475"/>
    </source>
</evidence>
<dbReference type="GO" id="GO:0009245">
    <property type="term" value="P:lipid A biosynthetic process"/>
    <property type="evidence" value="ECO:0007669"/>
    <property type="project" value="UniProtKB-UniRule"/>
</dbReference>
<feature type="binding site" evidence="10">
    <location>
        <position position="26"/>
    </location>
    <ligand>
        <name>Mn(2+)</name>
        <dbReference type="ChEBI" id="CHEBI:29035"/>
        <label>1</label>
    </ligand>
</feature>
<dbReference type="GO" id="GO:0008758">
    <property type="term" value="F:UDP-2,3-diacylglucosamine hydrolase activity"/>
    <property type="evidence" value="ECO:0007669"/>
    <property type="project" value="UniProtKB-UniRule"/>
</dbReference>
<comment type="pathway">
    <text evidence="10">Glycolipid biosynthesis; lipid IV(A) biosynthesis; lipid IV(A) from (3R)-3-hydroxytetradecanoyl-[acyl-carrier-protein] and UDP-N-acetyl-alpha-D-glucosamine: step 4/6.</text>
</comment>
<protein>
    <recommendedName>
        <fullName evidence="10">UDP-2,3-diacylglucosamine hydrolase</fullName>
        <ecNumber evidence="10">3.6.1.54</ecNumber>
    </recommendedName>
    <alternativeName>
        <fullName evidence="10">UDP-2,3-diacylglucosamine diphosphatase</fullName>
    </alternativeName>
</protein>
<dbReference type="EC" id="3.6.1.54" evidence="10"/>
<feature type="binding site" evidence="10">
    <location>
        <position position="182"/>
    </location>
    <ligand>
        <name>substrate</name>
    </ligand>
</feature>
<proteinExistence type="inferred from homology"/>
<feature type="binding site" evidence="10">
    <location>
        <position position="213"/>
    </location>
    <ligand>
        <name>substrate</name>
    </ligand>
</feature>
<keyword evidence="2 10" id="KW-0444">Lipid biosynthesis</keyword>
<dbReference type="NCBIfam" id="NF003743">
    <property type="entry name" value="PRK05340.1"/>
    <property type="match status" value="1"/>
</dbReference>
<reference evidence="12 13" key="1">
    <citation type="submission" date="2018-08" db="EMBL/GenBank/DDBJ databases">
        <title>Wenzhouxiangella salilacus sp. nov., a novel bacterium isolated from a saline lake in Xinjiang Province, China.</title>
        <authorList>
            <person name="Han S."/>
        </authorList>
    </citation>
    <scope>NUCLEOTIDE SEQUENCE [LARGE SCALE GENOMIC DNA]</scope>
    <source>
        <strain evidence="12 13">XDB06</strain>
    </source>
</reference>
<comment type="catalytic activity">
    <reaction evidence="10">
        <text>UDP-2-N,3-O-bis[(3R)-3-hydroxytetradecanoyl]-alpha-D-glucosamine + H2O = 2-N,3-O-bis[(3R)-3-hydroxytetradecanoyl]-alpha-D-glucosaminyl 1-phosphate + UMP + 2 H(+)</text>
        <dbReference type="Rhea" id="RHEA:25213"/>
        <dbReference type="ChEBI" id="CHEBI:15377"/>
        <dbReference type="ChEBI" id="CHEBI:15378"/>
        <dbReference type="ChEBI" id="CHEBI:57865"/>
        <dbReference type="ChEBI" id="CHEBI:57957"/>
        <dbReference type="ChEBI" id="CHEBI:78847"/>
        <dbReference type="EC" id="3.6.1.54"/>
    </reaction>
</comment>
<keyword evidence="7 10" id="KW-0443">Lipid metabolism</keyword>
<name>A0A3E1KBG5_9GAMM</name>
<comment type="function">
    <text evidence="10">Hydrolyzes the pyrophosphate bond of UDP-2,3-diacylglucosamine to yield 2,3-diacylglucosamine 1-phosphate (lipid X) and UMP by catalyzing the attack of water at the alpha-P atom. Involved in the biosynthesis of lipid A, a phosphorylated glycolipid that anchors the lipopolysaccharide to the outer membrane of the cell.</text>
</comment>
<accession>A0A3E1KBG5</accession>
<dbReference type="InterPro" id="IPR010138">
    <property type="entry name" value="UDP-diacylglucosamine_Hdrlase"/>
</dbReference>
<feature type="binding site" evidence="10">
    <location>
        <position position="97"/>
    </location>
    <ligand>
        <name>Mn(2+)</name>
        <dbReference type="ChEBI" id="CHEBI:29035"/>
        <label>2</label>
    </ligand>
</feature>
<dbReference type="HAMAP" id="MF_00575">
    <property type="entry name" value="LpxH"/>
    <property type="match status" value="1"/>
</dbReference>
<comment type="caution">
    <text evidence="12">The sequence shown here is derived from an EMBL/GenBank/DDBJ whole genome shotgun (WGS) entry which is preliminary data.</text>
</comment>
<evidence type="ECO:0000256" key="9">
    <source>
        <dbReference type="ARBA" id="ARBA00023211"/>
    </source>
</evidence>
<comment type="subcellular location">
    <subcellularLocation>
        <location evidence="10">Cell inner membrane</location>
        <topology evidence="10">Peripheral membrane protein</topology>
        <orientation evidence="10">Cytoplasmic side</orientation>
    </subcellularLocation>
</comment>
<evidence type="ECO:0000256" key="8">
    <source>
        <dbReference type="ARBA" id="ARBA00023136"/>
    </source>
</evidence>
<gene>
    <name evidence="10" type="primary">lpxH</name>
    <name evidence="12" type="ORF">DZC52_02830</name>
</gene>
<dbReference type="CDD" id="cd07398">
    <property type="entry name" value="MPP_YbbF-LpxH"/>
    <property type="match status" value="1"/>
</dbReference>
<keyword evidence="9 10" id="KW-0464">Manganese</keyword>
<dbReference type="GO" id="GO:0030145">
    <property type="term" value="F:manganese ion binding"/>
    <property type="evidence" value="ECO:0007669"/>
    <property type="project" value="UniProtKB-UniRule"/>
</dbReference>
<feature type="binding site" evidence="10">
    <location>
        <position position="140"/>
    </location>
    <ligand>
        <name>substrate</name>
    </ligand>
</feature>
<comment type="similarity">
    <text evidence="10">Belongs to the LpxH family.</text>
</comment>
<evidence type="ECO:0000256" key="4">
    <source>
        <dbReference type="ARBA" id="ARBA00022556"/>
    </source>
</evidence>
<keyword evidence="6 10" id="KW-0378">Hydrolase</keyword>
<evidence type="ECO:0000256" key="10">
    <source>
        <dbReference type="HAMAP-Rule" id="MF_00575"/>
    </source>
</evidence>
<keyword evidence="1 10" id="KW-1003">Cell membrane</keyword>
<keyword evidence="5 10" id="KW-0479">Metal-binding</keyword>
<evidence type="ECO:0000256" key="6">
    <source>
        <dbReference type="ARBA" id="ARBA00022801"/>
    </source>
</evidence>
<comment type="cofactor">
    <cofactor evidence="10">
        <name>Mn(2+)</name>
        <dbReference type="ChEBI" id="CHEBI:29035"/>
    </cofactor>
    <text evidence="10">Binds 2 Mn(2+) ions per subunit in a binuclear metal center.</text>
</comment>
<feature type="binding site" evidence="10">
    <location>
        <position position="215"/>
    </location>
    <ligand>
        <name>Mn(2+)</name>
        <dbReference type="ChEBI" id="CHEBI:29035"/>
        <label>1</label>
    </ligand>
</feature>
<dbReference type="InterPro" id="IPR043461">
    <property type="entry name" value="LpxH-like"/>
</dbReference>
<feature type="binding site" evidence="10">
    <location>
        <position position="213"/>
    </location>
    <ligand>
        <name>Mn(2+)</name>
        <dbReference type="ChEBI" id="CHEBI:29035"/>
        <label>2</label>
    </ligand>
</feature>
<dbReference type="SUPFAM" id="SSF56300">
    <property type="entry name" value="Metallo-dependent phosphatases"/>
    <property type="match status" value="1"/>
</dbReference>
<feature type="binding site" evidence="10">
    <location>
        <position position="28"/>
    </location>
    <ligand>
        <name>Mn(2+)</name>
        <dbReference type="ChEBI" id="CHEBI:29035"/>
        <label>1</label>
    </ligand>
</feature>
<feature type="binding site" evidence="10">
    <location>
        <begin position="97"/>
        <end position="98"/>
    </location>
    <ligand>
        <name>substrate</name>
    </ligand>
</feature>
<keyword evidence="3 10" id="KW-0997">Cell inner membrane</keyword>
<evidence type="ECO:0000313" key="12">
    <source>
        <dbReference type="EMBL" id="RFF31942.1"/>
    </source>
</evidence>
<keyword evidence="8 10" id="KW-0472">Membrane</keyword>
<keyword evidence="4 10" id="KW-0441">Lipid A biosynthesis</keyword>
<dbReference type="AlphaFoldDB" id="A0A3E1KBG5"/>
<dbReference type="Gene3D" id="3.60.21.10">
    <property type="match status" value="1"/>
</dbReference>
<dbReference type="NCBIfam" id="TIGR01854">
    <property type="entry name" value="lipid_A_lpxH"/>
    <property type="match status" value="1"/>
</dbReference>
<evidence type="ECO:0000313" key="13">
    <source>
        <dbReference type="Proteomes" id="UP000260351"/>
    </source>
</evidence>
<dbReference type="PANTHER" id="PTHR34990:SF1">
    <property type="entry name" value="UDP-2,3-DIACYLGLUCOSAMINE HYDROLASE"/>
    <property type="match status" value="1"/>
</dbReference>
<dbReference type="GO" id="GO:0019897">
    <property type="term" value="C:extrinsic component of plasma membrane"/>
    <property type="evidence" value="ECO:0007669"/>
    <property type="project" value="UniProtKB-UniRule"/>
</dbReference>
<comment type="caution">
    <text evidence="10">Lacks conserved residue(s) required for the propagation of feature annotation.</text>
</comment>
<feature type="binding site" evidence="10">
    <location>
        <position position="59"/>
    </location>
    <ligand>
        <name>Mn(2+)</name>
        <dbReference type="ChEBI" id="CHEBI:29035"/>
        <label>2</label>
    </ligand>
</feature>